<proteinExistence type="predicted"/>
<name>A0ABW0U9Z0_9STRE</name>
<protein>
    <submittedName>
        <fullName evidence="1">DUF6171 family protein</fullName>
    </submittedName>
</protein>
<dbReference type="Proteomes" id="UP001596110">
    <property type="component" value="Unassembled WGS sequence"/>
</dbReference>
<sequence length="79" mass="8921">MEACPGCSVKEVLSEDDIELLIQEQLALEFNLVSDAEWEKRQKICRQCPFKVGATCGKCGCYYKFRSALLVKSCPVGKW</sequence>
<dbReference type="RefSeq" id="WP_156806596.1">
    <property type="nucleotide sequence ID" value="NZ_JBHSOJ010000014.1"/>
</dbReference>
<evidence type="ECO:0000313" key="1">
    <source>
        <dbReference type="EMBL" id="MFC5630327.1"/>
    </source>
</evidence>
<accession>A0ABW0U9Z0</accession>
<gene>
    <name evidence="1" type="ORF">ACFPQ3_01655</name>
</gene>
<reference evidence="2" key="1">
    <citation type="journal article" date="2019" name="Int. J. Syst. Evol. Microbiol.">
        <title>The Global Catalogue of Microorganisms (GCM) 10K type strain sequencing project: providing services to taxonomists for standard genome sequencing and annotation.</title>
        <authorList>
            <consortium name="The Broad Institute Genomics Platform"/>
            <consortium name="The Broad Institute Genome Sequencing Center for Infectious Disease"/>
            <person name="Wu L."/>
            <person name="Ma J."/>
        </authorList>
    </citation>
    <scope>NUCLEOTIDE SEQUENCE [LARGE SCALE GENOMIC DNA]</scope>
    <source>
        <strain evidence="2">DT43</strain>
    </source>
</reference>
<comment type="caution">
    <text evidence="1">The sequence shown here is derived from an EMBL/GenBank/DDBJ whole genome shotgun (WGS) entry which is preliminary data.</text>
</comment>
<keyword evidence="2" id="KW-1185">Reference proteome</keyword>
<dbReference type="EMBL" id="JBHSOJ010000014">
    <property type="protein sequence ID" value="MFC5630327.1"/>
    <property type="molecule type" value="Genomic_DNA"/>
</dbReference>
<dbReference type="InterPro" id="IPR046169">
    <property type="entry name" value="DUF6171"/>
</dbReference>
<evidence type="ECO:0000313" key="2">
    <source>
        <dbReference type="Proteomes" id="UP001596110"/>
    </source>
</evidence>
<dbReference type="Pfam" id="PF19668">
    <property type="entry name" value="DUF6171"/>
    <property type="match status" value="1"/>
</dbReference>
<organism evidence="1 2">
    <name type="scientific">Streptococcus caledonicus</name>
    <dbReference type="NCBI Taxonomy" id="2614158"/>
    <lineage>
        <taxon>Bacteria</taxon>
        <taxon>Bacillati</taxon>
        <taxon>Bacillota</taxon>
        <taxon>Bacilli</taxon>
        <taxon>Lactobacillales</taxon>
        <taxon>Streptococcaceae</taxon>
        <taxon>Streptococcus</taxon>
    </lineage>
</organism>